<gene>
    <name evidence="1" type="ORF">EKH80_06020</name>
</gene>
<sequence>MPNASKADADIINEAYAGKLRSLYDTFFLAVVQAPDNPSPAKEAFVRGVILARAVRDMAIGGLPAEGTPPPMPFHAIAKA</sequence>
<name>A0A432MAD1_9GAMM</name>
<evidence type="ECO:0000313" key="1">
    <source>
        <dbReference type="EMBL" id="RUL78376.1"/>
    </source>
</evidence>
<keyword evidence="2" id="KW-1185">Reference proteome</keyword>
<protein>
    <submittedName>
        <fullName evidence="1">Uncharacterized protein</fullName>
    </submittedName>
</protein>
<dbReference type="Proteomes" id="UP000274358">
    <property type="component" value="Unassembled WGS sequence"/>
</dbReference>
<dbReference type="AlphaFoldDB" id="A0A432MAD1"/>
<dbReference type="RefSeq" id="WP_126683815.1">
    <property type="nucleotide sequence ID" value="NZ_RYYV01000003.1"/>
</dbReference>
<reference evidence="1 2" key="1">
    <citation type="submission" date="2018-12" db="EMBL/GenBank/DDBJ databases">
        <title>Dyella dinghuensis sp. nov. DHOA06 and Dyella choica sp. nov. 4M-K27, isolated from forest soil.</title>
        <authorList>
            <person name="Qiu L.-H."/>
            <person name="Gao Z.-H."/>
        </authorList>
    </citation>
    <scope>NUCLEOTIDE SEQUENCE [LARGE SCALE GENOMIC DNA]</scope>
    <source>
        <strain evidence="1 2">4M-K27</strain>
    </source>
</reference>
<organism evidence="1 2">
    <name type="scientific">Dyella choica</name>
    <dbReference type="NCBI Taxonomy" id="1927959"/>
    <lineage>
        <taxon>Bacteria</taxon>
        <taxon>Pseudomonadati</taxon>
        <taxon>Pseudomonadota</taxon>
        <taxon>Gammaproteobacteria</taxon>
        <taxon>Lysobacterales</taxon>
        <taxon>Rhodanobacteraceae</taxon>
        <taxon>Dyella</taxon>
    </lineage>
</organism>
<dbReference type="OrthoDB" id="9938490at2"/>
<dbReference type="EMBL" id="RYYV01000003">
    <property type="protein sequence ID" value="RUL78376.1"/>
    <property type="molecule type" value="Genomic_DNA"/>
</dbReference>
<evidence type="ECO:0000313" key="2">
    <source>
        <dbReference type="Proteomes" id="UP000274358"/>
    </source>
</evidence>
<comment type="caution">
    <text evidence="1">The sequence shown here is derived from an EMBL/GenBank/DDBJ whole genome shotgun (WGS) entry which is preliminary data.</text>
</comment>
<accession>A0A432MAD1</accession>
<proteinExistence type="predicted"/>